<organism evidence="2 3">
    <name type="scientific">Rhodobium orientis</name>
    <dbReference type="NCBI Taxonomy" id="34017"/>
    <lineage>
        <taxon>Bacteria</taxon>
        <taxon>Pseudomonadati</taxon>
        <taxon>Pseudomonadota</taxon>
        <taxon>Alphaproteobacteria</taxon>
        <taxon>Hyphomicrobiales</taxon>
        <taxon>Rhodobiaceae</taxon>
        <taxon>Rhodobium</taxon>
    </lineage>
</organism>
<feature type="transmembrane region" description="Helical" evidence="1">
    <location>
        <begin position="375"/>
        <end position="392"/>
    </location>
</feature>
<evidence type="ECO:0000313" key="3">
    <source>
        <dbReference type="Proteomes" id="UP000249299"/>
    </source>
</evidence>
<evidence type="ECO:0000313" key="2">
    <source>
        <dbReference type="EMBL" id="RAI26905.1"/>
    </source>
</evidence>
<feature type="transmembrane region" description="Helical" evidence="1">
    <location>
        <begin position="261"/>
        <end position="280"/>
    </location>
</feature>
<reference evidence="2 3" key="1">
    <citation type="submission" date="2017-07" db="EMBL/GenBank/DDBJ databases">
        <title>Draft Genome Sequences of Select Purple Nonsulfur Bacteria.</title>
        <authorList>
            <person name="Lasarre B."/>
            <person name="Mckinlay J.B."/>
        </authorList>
    </citation>
    <scope>NUCLEOTIDE SEQUENCE [LARGE SCALE GENOMIC DNA]</scope>
    <source>
        <strain evidence="2 3">DSM 11290</strain>
    </source>
</reference>
<keyword evidence="1" id="KW-1133">Transmembrane helix</keyword>
<dbReference type="RefSeq" id="WP_111434607.1">
    <property type="nucleotide sequence ID" value="NZ_JACIGG010000008.1"/>
</dbReference>
<dbReference type="AlphaFoldDB" id="A0A327JMD0"/>
<accession>A0A327JMD0</accession>
<dbReference type="EMBL" id="NPEV01000024">
    <property type="protein sequence ID" value="RAI26905.1"/>
    <property type="molecule type" value="Genomic_DNA"/>
</dbReference>
<protein>
    <submittedName>
        <fullName evidence="2">Capsular biosynthesis protein</fullName>
    </submittedName>
</protein>
<feature type="transmembrane region" description="Helical" evidence="1">
    <location>
        <begin position="61"/>
        <end position="82"/>
    </location>
</feature>
<keyword evidence="3" id="KW-1185">Reference proteome</keyword>
<feature type="transmembrane region" description="Helical" evidence="1">
    <location>
        <begin position="339"/>
        <end position="363"/>
    </location>
</feature>
<dbReference type="OrthoDB" id="484624at2"/>
<feature type="transmembrane region" description="Helical" evidence="1">
    <location>
        <begin position="215"/>
        <end position="231"/>
    </location>
</feature>
<feature type="transmembrane region" description="Helical" evidence="1">
    <location>
        <begin position="20"/>
        <end position="49"/>
    </location>
</feature>
<sequence>MPPRNLPESLVFWTITLTWFFYAFGALYVVGPVISWCLAGLGFLALYLGPSVRSDLRPTGTVPPIIWGWIGGMLVMLVALWAGHIDWGLGTGQTIKSSIGWAKGWAMVALVPFAGAVLKIRREVLVRSQCIVGLCTLLLLPILLVAPFAGLPEKIFVSPLKVVGGPGPEYFSVYFYTLDPSSWTPRWQFYAPWSPFAGLLGVVMILFALEDRNRFWMAVGIAAGLAMVVFSKSRMSLVAVVVCTVGPRMMPLLAKSMAWQAAAAVATSMAALGTMLLQLVEDGIATFKGARADSTRVRETLQRIAYDRWQNEAVWFGHGTVEPGPHIVEHMPIGSHHTWFGLLFVKGVVGFAAFLVPLVWQFWIVAVDAVKGGRGRLPLGIVLVFIILSFGENIEIEVYLLWPALLLLGIHARELERDKLSSPSKTSK</sequence>
<feature type="transmembrane region" description="Helical" evidence="1">
    <location>
        <begin position="130"/>
        <end position="151"/>
    </location>
</feature>
<feature type="transmembrane region" description="Helical" evidence="1">
    <location>
        <begin position="189"/>
        <end position="208"/>
    </location>
</feature>
<evidence type="ECO:0000256" key="1">
    <source>
        <dbReference type="SAM" id="Phobius"/>
    </source>
</evidence>
<comment type="caution">
    <text evidence="2">The sequence shown here is derived from an EMBL/GenBank/DDBJ whole genome shotgun (WGS) entry which is preliminary data.</text>
</comment>
<keyword evidence="1" id="KW-0812">Transmembrane</keyword>
<gene>
    <name evidence="2" type="ORF">CH339_12000</name>
</gene>
<name>A0A327JMD0_9HYPH</name>
<keyword evidence="1" id="KW-0472">Membrane</keyword>
<dbReference type="Proteomes" id="UP000249299">
    <property type="component" value="Unassembled WGS sequence"/>
</dbReference>
<feature type="transmembrane region" description="Helical" evidence="1">
    <location>
        <begin position="102"/>
        <end position="118"/>
    </location>
</feature>
<proteinExistence type="predicted"/>